<accession>A0ACC0DKX9</accession>
<proteinExistence type="predicted"/>
<sequence length="546" mass="61525">METTAKHNATAQDWTRLQTVIMRLYLDEDKTLEEVKSYMEEHHDFTTTISMYKKKLAGWNAFKNLRPDEVLQILYVKKNRDAAQKPSIFFIRDRRVDFDALQVYLSRNPSVFAKLEAGVKPNPEAVRDVSCRSPPSNQLTLVARPRSHMPSCPSPTVRCNRLLPTSEDMLRALPIYLERCFETGLWSWSASGCWNTRGRHGPSGLLSSILDRCITAGLSTTRQVEPSALRRALDAPFAMLIRVFRNPPPILIPKLLATAAHLNRIGRGEIQGLLLRFCRDLTTAMYGQDHQLTIFWKSLVSISHPDQQEAIERVLALCVSEFDKRLGLAHALTTETYLKYFDVAERVKDPRTQLQSLQQRLSKVDINLTGRSLYGLLKLEHALATCKSNLDVGQLDEAEGALSCFEPGSLATRDESFRCIWLGYLQCLKGDFIAAEEFYKKSVLAARRTGSRDCLLEALFQLETFFIHSGKPLEAERIRIGRFRLLHKLGSLVWVDQDDILGLEDTSSSGPVVTLIHVGSGASSARWRPSAFAEVTEYAEAASPVP</sequence>
<protein>
    <submittedName>
        <fullName evidence="1">Uncharacterized protein</fullName>
    </submittedName>
</protein>
<dbReference type="Proteomes" id="UP001497680">
    <property type="component" value="Unassembled WGS sequence"/>
</dbReference>
<comment type="caution">
    <text evidence="1">The sequence shown here is derived from an EMBL/GenBank/DDBJ whole genome shotgun (WGS) entry which is preliminary data.</text>
</comment>
<dbReference type="EMBL" id="MU394281">
    <property type="protein sequence ID" value="KAI6093215.1"/>
    <property type="molecule type" value="Genomic_DNA"/>
</dbReference>
<gene>
    <name evidence="1" type="ORF">F4821DRAFT_77383</name>
</gene>
<keyword evidence="2" id="KW-1185">Reference proteome</keyword>
<reference evidence="1 2" key="1">
    <citation type="journal article" date="2022" name="New Phytol.">
        <title>Ecological generalism drives hyperdiversity of secondary metabolite gene clusters in xylarialean endophytes.</title>
        <authorList>
            <person name="Franco M.E.E."/>
            <person name="Wisecaver J.H."/>
            <person name="Arnold A.E."/>
            <person name="Ju Y.M."/>
            <person name="Slot J.C."/>
            <person name="Ahrendt S."/>
            <person name="Moore L.P."/>
            <person name="Eastman K.E."/>
            <person name="Scott K."/>
            <person name="Konkel Z."/>
            <person name="Mondo S.J."/>
            <person name="Kuo A."/>
            <person name="Hayes R.D."/>
            <person name="Haridas S."/>
            <person name="Andreopoulos B."/>
            <person name="Riley R."/>
            <person name="LaButti K."/>
            <person name="Pangilinan J."/>
            <person name="Lipzen A."/>
            <person name="Amirebrahimi M."/>
            <person name="Yan J."/>
            <person name="Adam C."/>
            <person name="Keymanesh K."/>
            <person name="Ng V."/>
            <person name="Louie K."/>
            <person name="Northen T."/>
            <person name="Drula E."/>
            <person name="Henrissat B."/>
            <person name="Hsieh H.M."/>
            <person name="Youens-Clark K."/>
            <person name="Lutzoni F."/>
            <person name="Miadlikowska J."/>
            <person name="Eastwood D.C."/>
            <person name="Hamelin R.C."/>
            <person name="Grigoriev I.V."/>
            <person name="U'Ren J.M."/>
        </authorList>
    </citation>
    <scope>NUCLEOTIDE SEQUENCE [LARGE SCALE GENOMIC DNA]</scope>
    <source>
        <strain evidence="1 2">ER1909</strain>
    </source>
</reference>
<organism evidence="1 2">
    <name type="scientific">Hypoxylon rubiginosum</name>
    <dbReference type="NCBI Taxonomy" id="110542"/>
    <lineage>
        <taxon>Eukaryota</taxon>
        <taxon>Fungi</taxon>
        <taxon>Dikarya</taxon>
        <taxon>Ascomycota</taxon>
        <taxon>Pezizomycotina</taxon>
        <taxon>Sordariomycetes</taxon>
        <taxon>Xylariomycetidae</taxon>
        <taxon>Xylariales</taxon>
        <taxon>Hypoxylaceae</taxon>
        <taxon>Hypoxylon</taxon>
    </lineage>
</organism>
<name>A0ACC0DKX9_9PEZI</name>
<evidence type="ECO:0000313" key="2">
    <source>
        <dbReference type="Proteomes" id="UP001497680"/>
    </source>
</evidence>
<evidence type="ECO:0000313" key="1">
    <source>
        <dbReference type="EMBL" id="KAI6093215.1"/>
    </source>
</evidence>